<sequence length="819" mass="94080">MRSPKHSITFKILSGYIILGVLATIAGILIISEIDNFTQIQKQDISDRSKIIKVGSIIASIYENENLSRAAIQIRSSRKIKEYTDENKQLSIKIDSLNHMINNDFQKNILDSIKLIIDHKLNNIIAVKRLKQNNHSEKSIDTVINKLSSMDSILGNQSAANFDKIFITDFIENIDFYDKKTPSNLYLKDYVKMLNKLNPDEKDISNINKAQIDSLLIISKTLLSEAQKDIEKNRKSIERKERDLIEKDILISKKLRQLLQTLESDIIKSTKTINQERENSLNKSKRIILFAVGISFVIILIFSIIFLNDFWKNERYRRKLEEANKTSSALLKSRAQIVSMVSHDLRTPLSTISGYSELLLKSINSTKEINYIDHIYNASAYMQRLVNDLLEFSNIENNKISTTSVPFDLEKLMKEITNHSENLIQDKPISFVIEYDKKLERLIMSDPFRIKQVLYNLVANACKFTEQGSITLKSVVDNDKKMLHLSVIDTGIGIDKESQEDIFKPFTQVKNNNTNNYNGFGLGLTISKKISELLGGDLKLTSELGVGSTFVFSLPLVLSNEPINNEKIVASQLNFNIKVLVVEDDVSMQQLLKDLFKQYGIELYVFENAQKALNAIDQISFDMVFTDIQLPKMNGIHFMEVLKKHDNYKNQPIVAMTGRSNLSVKDYLENGFSEVLTKPFSINQLESVLLKFFKATSVNEQKVKSQNFKKPNHFNLDTLSVFLNDDKTAIHQTLSVFLRDTKNNKIILEKSIKENNLQEINNVSHKMLTMFKQLEVLNIVPFLEILETTEFIDQEVFMALEKELDEFIFSLENYLNHKL</sequence>
<dbReference type="RefSeq" id="WP_068825557.1">
    <property type="nucleotide sequence ID" value="NZ_CP014224.1"/>
</dbReference>
<keyword evidence="5" id="KW-0418">Kinase</keyword>
<dbReference type="InterPro" id="IPR011006">
    <property type="entry name" value="CheY-like_superfamily"/>
</dbReference>
<dbReference type="PRINTS" id="PR00344">
    <property type="entry name" value="BCTRLSENSOR"/>
</dbReference>
<dbReference type="SMART" id="SM00448">
    <property type="entry name" value="REC"/>
    <property type="match status" value="1"/>
</dbReference>
<dbReference type="AlphaFoldDB" id="A0A1B1Y594"/>
<feature type="domain" description="Response regulatory" evidence="10">
    <location>
        <begin position="578"/>
        <end position="693"/>
    </location>
</feature>
<feature type="transmembrane region" description="Helical" evidence="8">
    <location>
        <begin position="12"/>
        <end position="31"/>
    </location>
</feature>
<dbReference type="InterPro" id="IPR036890">
    <property type="entry name" value="HATPase_C_sf"/>
</dbReference>
<dbReference type="SUPFAM" id="SSF55874">
    <property type="entry name" value="ATPase domain of HSP90 chaperone/DNA topoisomerase II/histidine kinase"/>
    <property type="match status" value="1"/>
</dbReference>
<dbReference type="Proteomes" id="UP000092967">
    <property type="component" value="Chromosome"/>
</dbReference>
<keyword evidence="8" id="KW-0472">Membrane</keyword>
<dbReference type="KEGG" id="wfu:AXE80_06460"/>
<protein>
    <recommendedName>
        <fullName evidence="2">histidine kinase</fullName>
        <ecNumber evidence="2">2.7.13.3</ecNumber>
    </recommendedName>
</protein>
<dbReference type="PANTHER" id="PTHR43047:SF64">
    <property type="entry name" value="HISTIDINE KINASE CONTAINING CHEY-HOMOLOGOUS RECEIVER DOMAIN AND PAS DOMAIN-RELATED"/>
    <property type="match status" value="1"/>
</dbReference>
<dbReference type="InterPro" id="IPR003594">
    <property type="entry name" value="HATPase_dom"/>
</dbReference>
<dbReference type="InterPro" id="IPR001789">
    <property type="entry name" value="Sig_transdc_resp-reg_receiver"/>
</dbReference>
<evidence type="ECO:0000256" key="5">
    <source>
        <dbReference type="ARBA" id="ARBA00022777"/>
    </source>
</evidence>
<dbReference type="OrthoDB" id="1046984at2"/>
<dbReference type="CDD" id="cd16922">
    <property type="entry name" value="HATPase_EvgS-ArcB-TorS-like"/>
    <property type="match status" value="1"/>
</dbReference>
<feature type="domain" description="Histidine kinase" evidence="9">
    <location>
        <begin position="340"/>
        <end position="558"/>
    </location>
</feature>
<evidence type="ECO:0000256" key="4">
    <source>
        <dbReference type="ARBA" id="ARBA00022679"/>
    </source>
</evidence>
<dbReference type="CDD" id="cd00082">
    <property type="entry name" value="HisKA"/>
    <property type="match status" value="1"/>
</dbReference>
<dbReference type="GO" id="GO:0000155">
    <property type="term" value="F:phosphorelay sensor kinase activity"/>
    <property type="evidence" value="ECO:0007669"/>
    <property type="project" value="InterPro"/>
</dbReference>
<dbReference type="InterPro" id="IPR003661">
    <property type="entry name" value="HisK_dim/P_dom"/>
</dbReference>
<evidence type="ECO:0000256" key="8">
    <source>
        <dbReference type="SAM" id="Phobius"/>
    </source>
</evidence>
<dbReference type="InterPro" id="IPR004358">
    <property type="entry name" value="Sig_transdc_His_kin-like_C"/>
</dbReference>
<dbReference type="Pfam" id="PF02518">
    <property type="entry name" value="HATPase_c"/>
    <property type="match status" value="1"/>
</dbReference>
<dbReference type="InterPro" id="IPR036097">
    <property type="entry name" value="HisK_dim/P_sf"/>
</dbReference>
<evidence type="ECO:0000313" key="12">
    <source>
        <dbReference type="Proteomes" id="UP000092967"/>
    </source>
</evidence>
<gene>
    <name evidence="11" type="ORF">AXE80_06460</name>
</gene>
<evidence type="ECO:0000256" key="6">
    <source>
        <dbReference type="PROSITE-ProRule" id="PRU00169"/>
    </source>
</evidence>
<dbReference type="EC" id="2.7.13.3" evidence="2"/>
<dbReference type="STRING" id="1790137.AXE80_06460"/>
<dbReference type="Gene3D" id="1.10.287.130">
    <property type="match status" value="1"/>
</dbReference>
<evidence type="ECO:0000256" key="1">
    <source>
        <dbReference type="ARBA" id="ARBA00000085"/>
    </source>
</evidence>
<keyword evidence="8" id="KW-1133">Transmembrane helix</keyword>
<dbReference type="FunFam" id="3.30.565.10:FF:000010">
    <property type="entry name" value="Sensor histidine kinase RcsC"/>
    <property type="match status" value="1"/>
</dbReference>
<evidence type="ECO:0000313" key="11">
    <source>
        <dbReference type="EMBL" id="ANW95942.1"/>
    </source>
</evidence>
<dbReference type="SMART" id="SM00387">
    <property type="entry name" value="HATPase_c"/>
    <property type="match status" value="1"/>
</dbReference>
<evidence type="ECO:0000256" key="2">
    <source>
        <dbReference type="ARBA" id="ARBA00012438"/>
    </source>
</evidence>
<dbReference type="SUPFAM" id="SSF52172">
    <property type="entry name" value="CheY-like"/>
    <property type="match status" value="1"/>
</dbReference>
<dbReference type="SUPFAM" id="SSF47226">
    <property type="entry name" value="Histidine-containing phosphotransfer domain, HPT domain"/>
    <property type="match status" value="1"/>
</dbReference>
<dbReference type="PROSITE" id="PS50110">
    <property type="entry name" value="RESPONSE_REGULATORY"/>
    <property type="match status" value="1"/>
</dbReference>
<organism evidence="11 12">
    <name type="scientific">Wenyingzhuangia fucanilytica</name>
    <dbReference type="NCBI Taxonomy" id="1790137"/>
    <lineage>
        <taxon>Bacteria</taxon>
        <taxon>Pseudomonadati</taxon>
        <taxon>Bacteroidota</taxon>
        <taxon>Flavobacteriia</taxon>
        <taxon>Flavobacteriales</taxon>
        <taxon>Flavobacteriaceae</taxon>
        <taxon>Wenyingzhuangia</taxon>
    </lineage>
</organism>
<dbReference type="Gene3D" id="3.30.565.10">
    <property type="entry name" value="Histidine kinase-like ATPase, C-terminal domain"/>
    <property type="match status" value="1"/>
</dbReference>
<feature type="modified residue" description="4-aspartylphosphate" evidence="6">
    <location>
        <position position="627"/>
    </location>
</feature>
<evidence type="ECO:0000259" key="9">
    <source>
        <dbReference type="PROSITE" id="PS50109"/>
    </source>
</evidence>
<keyword evidence="8" id="KW-0812">Transmembrane</keyword>
<dbReference type="InterPro" id="IPR036641">
    <property type="entry name" value="HPT_dom_sf"/>
</dbReference>
<dbReference type="SUPFAM" id="SSF47384">
    <property type="entry name" value="Homodimeric domain of signal transducing histidine kinase"/>
    <property type="match status" value="1"/>
</dbReference>
<keyword evidence="3 6" id="KW-0597">Phosphoprotein</keyword>
<dbReference type="Gene3D" id="3.40.50.2300">
    <property type="match status" value="1"/>
</dbReference>
<evidence type="ECO:0000256" key="7">
    <source>
        <dbReference type="SAM" id="Coils"/>
    </source>
</evidence>
<comment type="catalytic activity">
    <reaction evidence="1">
        <text>ATP + protein L-histidine = ADP + protein N-phospho-L-histidine.</text>
        <dbReference type="EC" id="2.7.13.3"/>
    </reaction>
</comment>
<dbReference type="EMBL" id="CP014224">
    <property type="protein sequence ID" value="ANW95942.1"/>
    <property type="molecule type" value="Genomic_DNA"/>
</dbReference>
<keyword evidence="12" id="KW-1185">Reference proteome</keyword>
<evidence type="ECO:0000259" key="10">
    <source>
        <dbReference type="PROSITE" id="PS50110"/>
    </source>
</evidence>
<evidence type="ECO:0000256" key="3">
    <source>
        <dbReference type="ARBA" id="ARBA00022553"/>
    </source>
</evidence>
<dbReference type="PROSITE" id="PS50109">
    <property type="entry name" value="HIS_KIN"/>
    <property type="match status" value="1"/>
</dbReference>
<dbReference type="Pfam" id="PF00512">
    <property type="entry name" value="HisKA"/>
    <property type="match status" value="1"/>
</dbReference>
<dbReference type="PANTHER" id="PTHR43047">
    <property type="entry name" value="TWO-COMPONENT HISTIDINE PROTEIN KINASE"/>
    <property type="match status" value="1"/>
</dbReference>
<dbReference type="SMART" id="SM00388">
    <property type="entry name" value="HisKA"/>
    <property type="match status" value="1"/>
</dbReference>
<name>A0A1B1Y594_9FLAO</name>
<dbReference type="InterPro" id="IPR005467">
    <property type="entry name" value="His_kinase_dom"/>
</dbReference>
<accession>A0A1B1Y594</accession>
<dbReference type="Pfam" id="PF00072">
    <property type="entry name" value="Response_reg"/>
    <property type="match status" value="1"/>
</dbReference>
<keyword evidence="7" id="KW-0175">Coiled coil</keyword>
<keyword evidence="4" id="KW-0808">Transferase</keyword>
<feature type="transmembrane region" description="Helical" evidence="8">
    <location>
        <begin position="287"/>
        <end position="311"/>
    </location>
</feature>
<proteinExistence type="predicted"/>
<feature type="coiled-coil region" evidence="7">
    <location>
        <begin position="223"/>
        <end position="279"/>
    </location>
</feature>
<reference evidence="11 12" key="1">
    <citation type="submission" date="2016-02" db="EMBL/GenBank/DDBJ databases">
        <authorList>
            <person name="Wen L."/>
            <person name="He K."/>
            <person name="Yang H."/>
        </authorList>
    </citation>
    <scope>NUCLEOTIDE SEQUENCE [LARGE SCALE GENOMIC DNA]</scope>
    <source>
        <strain evidence="11 12">CZ1127</strain>
    </source>
</reference>
<dbReference type="CDD" id="cd17546">
    <property type="entry name" value="REC_hyHK_CKI1_RcsC-like"/>
    <property type="match status" value="1"/>
</dbReference>